<feature type="domain" description="Glycosyl transferase family 1" evidence="1">
    <location>
        <begin position="211"/>
        <end position="368"/>
    </location>
</feature>
<evidence type="ECO:0000259" key="2">
    <source>
        <dbReference type="Pfam" id="PF13579"/>
    </source>
</evidence>
<evidence type="ECO:0000259" key="1">
    <source>
        <dbReference type="Pfam" id="PF00534"/>
    </source>
</evidence>
<comment type="caution">
    <text evidence="3">The sequence shown here is derived from an EMBL/GenBank/DDBJ whole genome shotgun (WGS) entry which is preliminary data.</text>
</comment>
<dbReference type="CDD" id="cd03794">
    <property type="entry name" value="GT4_WbuB-like"/>
    <property type="match status" value="1"/>
</dbReference>
<name>A0ABV8QI77_9GAMM</name>
<organism evidence="3 4">
    <name type="scientific">Marinobacter lacisalsi</name>
    <dbReference type="NCBI Taxonomy" id="475979"/>
    <lineage>
        <taxon>Bacteria</taxon>
        <taxon>Pseudomonadati</taxon>
        <taxon>Pseudomonadota</taxon>
        <taxon>Gammaproteobacteria</taxon>
        <taxon>Pseudomonadales</taxon>
        <taxon>Marinobacteraceae</taxon>
        <taxon>Marinobacter</taxon>
    </lineage>
</organism>
<dbReference type="InterPro" id="IPR050194">
    <property type="entry name" value="Glycosyltransferase_grp1"/>
</dbReference>
<dbReference type="PANTHER" id="PTHR45947">
    <property type="entry name" value="SULFOQUINOVOSYL TRANSFERASE SQD2"/>
    <property type="match status" value="1"/>
</dbReference>
<dbReference type="InterPro" id="IPR028098">
    <property type="entry name" value="Glyco_trans_4-like_N"/>
</dbReference>
<dbReference type="InterPro" id="IPR001296">
    <property type="entry name" value="Glyco_trans_1"/>
</dbReference>
<dbReference type="Pfam" id="PF00534">
    <property type="entry name" value="Glycos_transf_1"/>
    <property type="match status" value="1"/>
</dbReference>
<protein>
    <submittedName>
        <fullName evidence="3">Glycosyltransferase family 4 protein</fullName>
    </submittedName>
</protein>
<accession>A0ABV8QI77</accession>
<dbReference type="Proteomes" id="UP001595798">
    <property type="component" value="Unassembled WGS sequence"/>
</dbReference>
<dbReference type="Pfam" id="PF13579">
    <property type="entry name" value="Glyco_trans_4_4"/>
    <property type="match status" value="1"/>
</dbReference>
<dbReference type="Gene3D" id="3.40.50.2000">
    <property type="entry name" value="Glycogen Phosphorylase B"/>
    <property type="match status" value="2"/>
</dbReference>
<sequence length="394" mass="43571">MKILLVSYYFPPDLCAGAFRARALAEALVRQGHGDVQLDVVTTEPNRYRTHQPDAPEAADADYRVFQAALPRHRWGIIGQVRSFAAFARVAASKAPESRYDVVIATSSRLMTAALGAWLARQKGAAYYLDIRDIFIDTIQYIYPSAAVLPLKGLLSRIERYAVNRAARVNLVSPGFLPYFRNIRPDVSYSLFTNGIDDDFEASAVPPAERTKGKVQIVYAGNIGHGQGLERILPELSVRLADRASFTVIGDGATRSALMRRCDALGAPVAFVGPVARDQLLDYYDQADVLFLHLNDLPAFLKVLPSKLFEYLATGKPVLAGVDGYCRDFLTEQAEGVAIFRPCDVEGAVQAFAELKLAHYPRESFRENYARHRIMDEMAADILALGQLEQEVPA</sequence>
<keyword evidence="4" id="KW-1185">Reference proteome</keyword>
<feature type="domain" description="Glycosyltransferase subfamily 4-like N-terminal" evidence="2">
    <location>
        <begin position="20"/>
        <end position="183"/>
    </location>
</feature>
<proteinExistence type="predicted"/>
<dbReference type="EMBL" id="JBHSDI010000048">
    <property type="protein sequence ID" value="MFC4260090.1"/>
    <property type="molecule type" value="Genomic_DNA"/>
</dbReference>
<dbReference type="RefSeq" id="WP_379888264.1">
    <property type="nucleotide sequence ID" value="NZ_JBHSDI010000048.1"/>
</dbReference>
<gene>
    <name evidence="3" type="ORF">ACFOZ5_13785</name>
</gene>
<evidence type="ECO:0000313" key="4">
    <source>
        <dbReference type="Proteomes" id="UP001595798"/>
    </source>
</evidence>
<evidence type="ECO:0000313" key="3">
    <source>
        <dbReference type="EMBL" id="MFC4260090.1"/>
    </source>
</evidence>
<dbReference type="SUPFAM" id="SSF53756">
    <property type="entry name" value="UDP-Glycosyltransferase/glycogen phosphorylase"/>
    <property type="match status" value="1"/>
</dbReference>
<dbReference type="PANTHER" id="PTHR45947:SF3">
    <property type="entry name" value="SULFOQUINOVOSYL TRANSFERASE SQD2"/>
    <property type="match status" value="1"/>
</dbReference>
<reference evidence="4" key="1">
    <citation type="journal article" date="2019" name="Int. J. Syst. Evol. Microbiol.">
        <title>The Global Catalogue of Microorganisms (GCM) 10K type strain sequencing project: providing services to taxonomists for standard genome sequencing and annotation.</title>
        <authorList>
            <consortium name="The Broad Institute Genomics Platform"/>
            <consortium name="The Broad Institute Genome Sequencing Center for Infectious Disease"/>
            <person name="Wu L."/>
            <person name="Ma J."/>
        </authorList>
    </citation>
    <scope>NUCLEOTIDE SEQUENCE [LARGE SCALE GENOMIC DNA]</scope>
    <source>
        <strain evidence="4">CECT 7297</strain>
    </source>
</reference>